<evidence type="ECO:0000313" key="1">
    <source>
        <dbReference type="EMBL" id="SEM45632.1"/>
    </source>
</evidence>
<organism evidence="1 2">
    <name type="scientific">Chitinophaga rupis</name>
    <dbReference type="NCBI Taxonomy" id="573321"/>
    <lineage>
        <taxon>Bacteria</taxon>
        <taxon>Pseudomonadati</taxon>
        <taxon>Bacteroidota</taxon>
        <taxon>Chitinophagia</taxon>
        <taxon>Chitinophagales</taxon>
        <taxon>Chitinophagaceae</taxon>
        <taxon>Chitinophaga</taxon>
    </lineage>
</organism>
<protein>
    <submittedName>
        <fullName evidence="1">Uncharacterized protein</fullName>
    </submittedName>
</protein>
<dbReference type="OrthoDB" id="7061180at2"/>
<gene>
    <name evidence="1" type="ORF">SAMN04488505_104453</name>
</gene>
<proteinExistence type="predicted"/>
<dbReference type="EMBL" id="FOBB01000004">
    <property type="protein sequence ID" value="SEM45632.1"/>
    <property type="molecule type" value="Genomic_DNA"/>
</dbReference>
<evidence type="ECO:0000313" key="2">
    <source>
        <dbReference type="Proteomes" id="UP000198984"/>
    </source>
</evidence>
<sequence length="106" mass="13089">MKDPHTLHISTITSDWLDKDLLMLHACFQLLTDCVEKENLFESRDWTYDSEHMNAKTEIEELYNWWKYRSQKEINREIDPIWTDNQYEFDNGMLIRLIKVRQYLWT</sequence>
<name>A0A1H7YHD9_9BACT</name>
<dbReference type="AlphaFoldDB" id="A0A1H7YHD9"/>
<dbReference type="Proteomes" id="UP000198984">
    <property type="component" value="Unassembled WGS sequence"/>
</dbReference>
<keyword evidence="2" id="KW-1185">Reference proteome</keyword>
<dbReference type="STRING" id="573321.SAMN04488505_104453"/>
<dbReference type="RefSeq" id="WP_089915511.1">
    <property type="nucleotide sequence ID" value="NZ_FOBB01000004.1"/>
</dbReference>
<accession>A0A1H7YHD9</accession>
<reference evidence="1 2" key="1">
    <citation type="submission" date="2016-10" db="EMBL/GenBank/DDBJ databases">
        <authorList>
            <person name="de Groot N.N."/>
        </authorList>
    </citation>
    <scope>NUCLEOTIDE SEQUENCE [LARGE SCALE GENOMIC DNA]</scope>
    <source>
        <strain evidence="1 2">DSM 21039</strain>
    </source>
</reference>